<feature type="domain" description="Telomere length regulation protein conserved" evidence="3">
    <location>
        <begin position="597"/>
        <end position="708"/>
    </location>
</feature>
<dbReference type="PANTHER" id="PTHR15830:SF10">
    <property type="entry name" value="TELOMERE LENGTH REGULATION PROTEIN TEL2 HOMOLOG"/>
    <property type="match status" value="1"/>
</dbReference>
<evidence type="ECO:0000256" key="1">
    <source>
        <dbReference type="ARBA" id="ARBA00006133"/>
    </source>
</evidence>
<evidence type="ECO:0000313" key="4">
    <source>
        <dbReference type="EMBL" id="KAK3396316.1"/>
    </source>
</evidence>
<proteinExistence type="inferred from homology"/>
<dbReference type="Pfam" id="PF10193">
    <property type="entry name" value="Telomere_reg-2"/>
    <property type="match status" value="1"/>
</dbReference>
<dbReference type="SUPFAM" id="SSF48371">
    <property type="entry name" value="ARM repeat"/>
    <property type="match status" value="1"/>
</dbReference>
<dbReference type="InterPro" id="IPR038528">
    <property type="entry name" value="TEL2_C_sf"/>
</dbReference>
<evidence type="ECO:0000313" key="5">
    <source>
        <dbReference type="Proteomes" id="UP001281003"/>
    </source>
</evidence>
<evidence type="ECO:0000259" key="3">
    <source>
        <dbReference type="Pfam" id="PF10193"/>
    </source>
</evidence>
<dbReference type="FunFam" id="1.25.40.720:FF:000004">
    <property type="entry name" value="WGS project CABT00000000 data, contig 2.6"/>
    <property type="match status" value="1"/>
</dbReference>
<name>A0AAE0PAC4_SORBR</name>
<dbReference type="PANTHER" id="PTHR15830">
    <property type="entry name" value="TELOMERE LENGTH REGULATION PROTEIN TEL2 FAMILY MEMBER"/>
    <property type="match status" value="1"/>
</dbReference>
<dbReference type="GO" id="GO:0042162">
    <property type="term" value="F:telomeric DNA binding"/>
    <property type="evidence" value="ECO:0007669"/>
    <property type="project" value="TreeGrafter"/>
</dbReference>
<keyword evidence="5" id="KW-1185">Reference proteome</keyword>
<dbReference type="InterPro" id="IPR016024">
    <property type="entry name" value="ARM-type_fold"/>
</dbReference>
<comment type="caution">
    <text evidence="4">The sequence shown here is derived from an EMBL/GenBank/DDBJ whole genome shotgun (WGS) entry which is preliminary data.</text>
</comment>
<dbReference type="GO" id="GO:0051879">
    <property type="term" value="F:Hsp90 protein binding"/>
    <property type="evidence" value="ECO:0007669"/>
    <property type="project" value="TreeGrafter"/>
</dbReference>
<dbReference type="Gene3D" id="1.25.40.720">
    <property type="entry name" value="Telomere length regulation protein 2, C-terminal domain"/>
    <property type="match status" value="2"/>
</dbReference>
<dbReference type="GO" id="GO:0051083">
    <property type="term" value="P:'de novo' cotranslational protein folding"/>
    <property type="evidence" value="ECO:0007669"/>
    <property type="project" value="TreeGrafter"/>
</dbReference>
<accession>A0AAE0PAC4</accession>
<dbReference type="AlphaFoldDB" id="A0AAE0PAC4"/>
<reference evidence="4" key="1">
    <citation type="journal article" date="2023" name="Mol. Phylogenet. Evol.">
        <title>Genome-scale phylogeny and comparative genomics of the fungal order Sordariales.</title>
        <authorList>
            <person name="Hensen N."/>
            <person name="Bonometti L."/>
            <person name="Westerberg I."/>
            <person name="Brannstrom I.O."/>
            <person name="Guillou S."/>
            <person name="Cros-Aarteil S."/>
            <person name="Calhoun S."/>
            <person name="Haridas S."/>
            <person name="Kuo A."/>
            <person name="Mondo S."/>
            <person name="Pangilinan J."/>
            <person name="Riley R."/>
            <person name="LaButti K."/>
            <person name="Andreopoulos B."/>
            <person name="Lipzen A."/>
            <person name="Chen C."/>
            <person name="Yan M."/>
            <person name="Daum C."/>
            <person name="Ng V."/>
            <person name="Clum A."/>
            <person name="Steindorff A."/>
            <person name="Ohm R.A."/>
            <person name="Martin F."/>
            <person name="Silar P."/>
            <person name="Natvig D.O."/>
            <person name="Lalanne C."/>
            <person name="Gautier V."/>
            <person name="Ament-Velasquez S.L."/>
            <person name="Kruys A."/>
            <person name="Hutchinson M.I."/>
            <person name="Powell A.J."/>
            <person name="Barry K."/>
            <person name="Miller A.N."/>
            <person name="Grigoriev I.V."/>
            <person name="Debuchy R."/>
            <person name="Gladieux P."/>
            <person name="Hiltunen Thoren M."/>
            <person name="Johannesson H."/>
        </authorList>
    </citation>
    <scope>NUCLEOTIDE SEQUENCE</scope>
    <source>
        <strain evidence="4">FGSC 1904</strain>
    </source>
</reference>
<sequence length="1007" mass="110577">MDGLLTPISTSRLSASHNDPLLQEVVLKKDTSKPAHSSGQVIPKSPEEALEVLRNEPDYDQLVATLRFLGHEESAGSSFSIKDPSPITAKLVQVLVSEIVPNYWTLLNEDSHENMSSAIALLLSCLRSLTGVNAIIVRLRALLQEAKLDDNKSKRPDIAINLAILLNLACQLLKGDEPIHGIWTAATRTLSGNLKTRMLSQEMISTFGSGRILSLTAEAIEHAKGHKADVDISNIWLANGLEYSKWLSENIVKWQLSSPAPEETKICSELFLKALRLGHSDMVMKFVLTRLLLAQGADNERFGLLLGSLPRSEQRKMLFSVLKTLAGDYLNRLGTCDTEGSSEMVSAVAGAISSITKNDPDTLSYLVEWLTGSSGAGLGDSIGIRRAVVAVVSQDRDYIISVLEKSIAQFGDQLYVKHSPMLQQEVHAQVLLLSAGYVHKISPLKLSLLMRSSPWLNAISNRLSSSNQRARFLGMVIGEGLSSLVDKGDKRLNFQLEETELPEGKWYKSLVELQDTVGSWDSLLKPPEPMQKKTSVKKLSHKPAATQPRTQGFIIEELSDEEMSEQDDIVAYEKPDSDAEDSDEDPELVKRDKTKAPVYIRDLIRYLRDTDDYDRQKLALVTAPTLIRRKANHGTEVSDHAEELATLLVGLQDKFEMDNFDNLRLQAMIAIVVAQPQIMGQWFAKTFFDGDYSVGQRSSILAALGLSARELAGFEASEYAEAASFPSKSLPEKVEMLFISQGPSNAYHSPSSSLKPLPRNALESVATSITSSFLAPLSAAAADSATGPDVLKLSTFKSRLSGDNATNNDDAEEQLVSNPKIKIKSRTKPRVRAIPNTTAHLISTSFFNPLTARFQAALHSSVSRIRGIMFQPYLLALYLKTLALLLHAAGPSTLALPQMTAELWRLLLSTSVRAQAVGDVGVTQAVLFGLLTLLDLNEYRMRDICQELGKEVVETEGWVASVFEGLRGGDEGGEEQRTKMMAAGVLVRLREGVEKYRLMMVGDLIGL</sequence>
<feature type="region of interest" description="Disordered" evidence="2">
    <location>
        <begin position="522"/>
        <end position="550"/>
    </location>
</feature>
<dbReference type="InterPro" id="IPR051970">
    <property type="entry name" value="TEL2_Regulation"/>
</dbReference>
<evidence type="ECO:0000256" key="2">
    <source>
        <dbReference type="SAM" id="MobiDB-lite"/>
    </source>
</evidence>
<gene>
    <name evidence="4" type="ORF">B0T20DRAFT_417416</name>
</gene>
<dbReference type="InterPro" id="IPR019337">
    <property type="entry name" value="Telomere_length_regulation_dom"/>
</dbReference>
<reference evidence="4" key="2">
    <citation type="submission" date="2023-07" db="EMBL/GenBank/DDBJ databases">
        <authorList>
            <consortium name="Lawrence Berkeley National Laboratory"/>
            <person name="Haridas S."/>
            <person name="Hensen N."/>
            <person name="Bonometti L."/>
            <person name="Westerberg I."/>
            <person name="Brannstrom I.O."/>
            <person name="Guillou S."/>
            <person name="Cros-Aarteil S."/>
            <person name="Calhoun S."/>
            <person name="Kuo A."/>
            <person name="Mondo S."/>
            <person name="Pangilinan J."/>
            <person name="Riley R."/>
            <person name="LaButti K."/>
            <person name="Andreopoulos B."/>
            <person name="Lipzen A."/>
            <person name="Chen C."/>
            <person name="Yanf M."/>
            <person name="Daum C."/>
            <person name="Ng V."/>
            <person name="Clum A."/>
            <person name="Steindorff A."/>
            <person name="Ohm R."/>
            <person name="Martin F."/>
            <person name="Silar P."/>
            <person name="Natvig D."/>
            <person name="Lalanne C."/>
            <person name="Gautier V."/>
            <person name="Ament-velasquez S.L."/>
            <person name="Kruys A."/>
            <person name="Hutchinson M.I."/>
            <person name="Powell A.J."/>
            <person name="Barry K."/>
            <person name="Miller A.N."/>
            <person name="Grigoriev I.V."/>
            <person name="Debuchy R."/>
            <person name="Gladieux P."/>
            <person name="Thoren M.H."/>
            <person name="Johannesson H."/>
        </authorList>
    </citation>
    <scope>NUCLEOTIDE SEQUENCE</scope>
    <source>
        <strain evidence="4">FGSC 1904</strain>
    </source>
</reference>
<dbReference type="GO" id="GO:0005829">
    <property type="term" value="C:cytosol"/>
    <property type="evidence" value="ECO:0007669"/>
    <property type="project" value="TreeGrafter"/>
</dbReference>
<protein>
    <submittedName>
        <fullName evidence="4">Telomere length regulation protein-domain-containing protein</fullName>
    </submittedName>
</protein>
<dbReference type="EMBL" id="JAUTDP010000009">
    <property type="protein sequence ID" value="KAK3396316.1"/>
    <property type="molecule type" value="Genomic_DNA"/>
</dbReference>
<organism evidence="4 5">
    <name type="scientific">Sordaria brevicollis</name>
    <dbReference type="NCBI Taxonomy" id="83679"/>
    <lineage>
        <taxon>Eukaryota</taxon>
        <taxon>Fungi</taxon>
        <taxon>Dikarya</taxon>
        <taxon>Ascomycota</taxon>
        <taxon>Pezizomycotina</taxon>
        <taxon>Sordariomycetes</taxon>
        <taxon>Sordariomycetidae</taxon>
        <taxon>Sordariales</taxon>
        <taxon>Sordariaceae</taxon>
        <taxon>Sordaria</taxon>
    </lineage>
</organism>
<dbReference type="Proteomes" id="UP001281003">
    <property type="component" value="Unassembled WGS sequence"/>
</dbReference>
<comment type="similarity">
    <text evidence="1">Belongs to the TEL2 family.</text>
</comment>